<dbReference type="SUPFAM" id="SSF51316">
    <property type="entry name" value="Mss4-like"/>
    <property type="match status" value="1"/>
</dbReference>
<evidence type="ECO:0000259" key="5">
    <source>
        <dbReference type="PROSITE" id="PS51891"/>
    </source>
</evidence>
<evidence type="ECO:0000256" key="1">
    <source>
        <dbReference type="ARBA" id="ARBA00005495"/>
    </source>
</evidence>
<keyword evidence="2" id="KW-0479">Metal-binding</keyword>
<dbReference type="PROSITE" id="PS51891">
    <property type="entry name" value="CENP_V_GFA"/>
    <property type="match status" value="1"/>
</dbReference>
<dbReference type="GO" id="GO:0016846">
    <property type="term" value="F:carbon-sulfur lyase activity"/>
    <property type="evidence" value="ECO:0007669"/>
    <property type="project" value="InterPro"/>
</dbReference>
<dbReference type="GO" id="GO:0046872">
    <property type="term" value="F:metal ion binding"/>
    <property type="evidence" value="ECO:0007669"/>
    <property type="project" value="UniProtKB-KW"/>
</dbReference>
<dbReference type="Gene3D" id="3.90.1590.10">
    <property type="entry name" value="glutathione-dependent formaldehyde- activating enzyme (gfa)"/>
    <property type="match status" value="1"/>
</dbReference>
<feature type="domain" description="CENP-V/GFA" evidence="5">
    <location>
        <begin position="32"/>
        <end position="94"/>
    </location>
</feature>
<keyword evidence="4" id="KW-0456">Lyase</keyword>
<dbReference type="AlphaFoldDB" id="A0A8H7ZAY1"/>
<proteinExistence type="inferred from homology"/>
<dbReference type="PANTHER" id="PTHR33337">
    <property type="entry name" value="GFA DOMAIN-CONTAINING PROTEIN"/>
    <property type="match status" value="1"/>
</dbReference>
<evidence type="ECO:0000256" key="3">
    <source>
        <dbReference type="ARBA" id="ARBA00022833"/>
    </source>
</evidence>
<dbReference type="VEuPathDB" id="FungiDB:I7I52_04076"/>
<keyword evidence="3" id="KW-0862">Zinc</keyword>
<evidence type="ECO:0000313" key="6">
    <source>
        <dbReference type="EMBL" id="KAG5305423.1"/>
    </source>
</evidence>
<sequence length="94" mass="10774">MTSETSSGIEEWQQRPPFIKAQNGKEPGMVYWTGKCHCGRVAYQINKEKPLDAKYCHCTGCQVLHGWSRVSSLSPYLVARPIYLVNPTTKFYIY</sequence>
<evidence type="ECO:0000256" key="4">
    <source>
        <dbReference type="ARBA" id="ARBA00023239"/>
    </source>
</evidence>
<accession>A0A8H7ZAY1</accession>
<dbReference type="Pfam" id="PF04828">
    <property type="entry name" value="GFA"/>
    <property type="match status" value="1"/>
</dbReference>
<reference evidence="6 7" key="1">
    <citation type="submission" date="2021-01" db="EMBL/GenBank/DDBJ databases">
        <title>Chromosome-level genome assembly of a human fungal pathogen reveals clustering of transcriptionally co-regulated genes.</title>
        <authorList>
            <person name="Voorhies M."/>
            <person name="Cohen S."/>
            <person name="Shea T.P."/>
            <person name="Petrus S."/>
            <person name="Munoz J.F."/>
            <person name="Poplawski S."/>
            <person name="Goldman W.E."/>
            <person name="Michael T."/>
            <person name="Cuomo C.A."/>
            <person name="Sil A."/>
            <person name="Beyhan S."/>
        </authorList>
    </citation>
    <scope>NUCLEOTIDE SEQUENCE [LARGE SCALE GENOMIC DNA]</scope>
    <source>
        <strain evidence="6 7">G184AR</strain>
    </source>
</reference>
<name>A0A8H7ZAY1_AJECA</name>
<protein>
    <recommendedName>
        <fullName evidence="5">CENP-V/GFA domain-containing protein</fullName>
    </recommendedName>
</protein>
<dbReference type="Proteomes" id="UP000670092">
    <property type="component" value="Unassembled WGS sequence"/>
</dbReference>
<comment type="similarity">
    <text evidence="1">Belongs to the Gfa family.</text>
</comment>
<dbReference type="OrthoDB" id="9970124at2759"/>
<organism evidence="6 7">
    <name type="scientific">Ajellomyces capsulatus</name>
    <name type="common">Darling's disease fungus</name>
    <name type="synonym">Histoplasma capsulatum</name>
    <dbReference type="NCBI Taxonomy" id="5037"/>
    <lineage>
        <taxon>Eukaryota</taxon>
        <taxon>Fungi</taxon>
        <taxon>Dikarya</taxon>
        <taxon>Ascomycota</taxon>
        <taxon>Pezizomycotina</taxon>
        <taxon>Eurotiomycetes</taxon>
        <taxon>Eurotiomycetidae</taxon>
        <taxon>Onygenales</taxon>
        <taxon>Ajellomycetaceae</taxon>
        <taxon>Histoplasma</taxon>
    </lineage>
</organism>
<gene>
    <name evidence="6" type="ORF">I7I52_04076</name>
</gene>
<evidence type="ECO:0000313" key="7">
    <source>
        <dbReference type="Proteomes" id="UP000670092"/>
    </source>
</evidence>
<dbReference type="PANTHER" id="PTHR33337:SF40">
    <property type="entry name" value="CENP-V_GFA DOMAIN-CONTAINING PROTEIN-RELATED"/>
    <property type="match status" value="1"/>
</dbReference>
<evidence type="ECO:0000256" key="2">
    <source>
        <dbReference type="ARBA" id="ARBA00022723"/>
    </source>
</evidence>
<dbReference type="InterPro" id="IPR006913">
    <property type="entry name" value="CENP-V/GFA"/>
</dbReference>
<dbReference type="EMBL" id="JAEVHI010000001">
    <property type="protein sequence ID" value="KAG5305423.1"/>
    <property type="molecule type" value="Genomic_DNA"/>
</dbReference>
<comment type="caution">
    <text evidence="6">The sequence shown here is derived from an EMBL/GenBank/DDBJ whole genome shotgun (WGS) entry which is preliminary data.</text>
</comment>
<dbReference type="InterPro" id="IPR011057">
    <property type="entry name" value="Mss4-like_sf"/>
</dbReference>